<proteinExistence type="predicted"/>
<dbReference type="Proteomes" id="UP000471435">
    <property type="component" value="Unassembled WGS sequence"/>
</dbReference>
<protein>
    <submittedName>
        <fullName evidence="1">Uncharacterized protein</fullName>
    </submittedName>
</protein>
<name>A0A6I4V1G6_9SPHN</name>
<dbReference type="OrthoDB" id="7428895at2"/>
<dbReference type="AlphaFoldDB" id="A0A6I4V1G6"/>
<keyword evidence="2" id="KW-1185">Reference proteome</keyword>
<gene>
    <name evidence="1" type="ORF">GRI43_02305</name>
</gene>
<accession>A0A6I4V1G6</accession>
<dbReference type="EMBL" id="WTYP01000001">
    <property type="protein sequence ID" value="MXP46224.1"/>
    <property type="molecule type" value="Genomic_DNA"/>
</dbReference>
<evidence type="ECO:0000313" key="1">
    <source>
        <dbReference type="EMBL" id="MXP46224.1"/>
    </source>
</evidence>
<organism evidence="1 2">
    <name type="scientific">Pontixanthobacter luteolus</name>
    <dbReference type="NCBI Taxonomy" id="295089"/>
    <lineage>
        <taxon>Bacteria</taxon>
        <taxon>Pseudomonadati</taxon>
        <taxon>Pseudomonadota</taxon>
        <taxon>Alphaproteobacteria</taxon>
        <taxon>Sphingomonadales</taxon>
        <taxon>Erythrobacteraceae</taxon>
        <taxon>Pontixanthobacter</taxon>
    </lineage>
</organism>
<dbReference type="RefSeq" id="WP_160729481.1">
    <property type="nucleotide sequence ID" value="NZ_WTYP01000001.1"/>
</dbReference>
<comment type="caution">
    <text evidence="1">The sequence shown here is derived from an EMBL/GenBank/DDBJ whole genome shotgun (WGS) entry which is preliminary data.</text>
</comment>
<sequence length="54" mass="6479">MNRNRVWHDGRNYRSRCTVCSKPLLRDHGNWRKFDLQEDASEARELHPRTGEIA</sequence>
<evidence type="ECO:0000313" key="2">
    <source>
        <dbReference type="Proteomes" id="UP000471435"/>
    </source>
</evidence>
<reference evidence="1 2" key="1">
    <citation type="submission" date="2019-12" db="EMBL/GenBank/DDBJ databases">
        <title>Genomic-based taxomic classification of the family Erythrobacteraceae.</title>
        <authorList>
            <person name="Xu L."/>
        </authorList>
    </citation>
    <scope>NUCLEOTIDE SEQUENCE [LARGE SCALE GENOMIC DNA]</scope>
    <source>
        <strain evidence="1 2">SW-109</strain>
    </source>
</reference>